<reference evidence="4" key="1">
    <citation type="submission" date="2023-09" db="EMBL/GenBank/DDBJ databases">
        <title>Flavobacterium sp. 20NA77.7 isolated from freshwater.</title>
        <authorList>
            <person name="Le V."/>
            <person name="Ko S.-R."/>
            <person name="Ahn C.-Y."/>
            <person name="Oh H.-M."/>
        </authorList>
    </citation>
    <scope>NUCLEOTIDE SEQUENCE</scope>
    <source>
        <strain evidence="4">20NA77.7</strain>
    </source>
</reference>
<keyword evidence="5" id="KW-1185">Reference proteome</keyword>
<evidence type="ECO:0000313" key="5">
    <source>
        <dbReference type="Proteomes" id="UP001180481"/>
    </source>
</evidence>
<dbReference type="InterPro" id="IPR026444">
    <property type="entry name" value="Secre_tail"/>
</dbReference>
<gene>
    <name evidence="4" type="ORF">RF683_07470</name>
</gene>
<dbReference type="EMBL" id="CP133721">
    <property type="protein sequence ID" value="WMW77328.1"/>
    <property type="molecule type" value="Genomic_DNA"/>
</dbReference>
<evidence type="ECO:0000313" key="4">
    <source>
        <dbReference type="EMBL" id="WMW77328.1"/>
    </source>
</evidence>
<dbReference type="Pfam" id="PF18962">
    <property type="entry name" value="Por_Secre_tail"/>
    <property type="match status" value="1"/>
</dbReference>
<feature type="chain" id="PRO_5045505691" evidence="2">
    <location>
        <begin position="19"/>
        <end position="157"/>
    </location>
</feature>
<feature type="domain" description="Secretion system C-terminal sorting" evidence="3">
    <location>
        <begin position="83"/>
        <end position="152"/>
    </location>
</feature>
<name>A0ABY9R7U6_9FLAO</name>
<dbReference type="RefSeq" id="WP_309531705.1">
    <property type="nucleotide sequence ID" value="NZ_CP133721.1"/>
</dbReference>
<dbReference type="Proteomes" id="UP001180481">
    <property type="component" value="Chromosome"/>
</dbReference>
<evidence type="ECO:0000259" key="3">
    <source>
        <dbReference type="Pfam" id="PF18962"/>
    </source>
</evidence>
<accession>A0ABY9R7U6</accession>
<proteinExistence type="predicted"/>
<evidence type="ECO:0000256" key="1">
    <source>
        <dbReference type="ARBA" id="ARBA00022729"/>
    </source>
</evidence>
<sequence length="157" mass="17412">MFKIFKIILFLVVLQLHGQNVIITAGSTVSGSGGSLSFTVAQSIYTTNFGASGSVSQGVQQPYEIQTLLGIDNFNINLLTLNVFPNPTTDILTLNIKNTNFETLNYQLFDINGKLLMSDKISSEDTILRMQDLSTAVYILKVLDKNKEIKTFKILKK</sequence>
<evidence type="ECO:0000256" key="2">
    <source>
        <dbReference type="SAM" id="SignalP"/>
    </source>
</evidence>
<dbReference type="NCBIfam" id="TIGR04183">
    <property type="entry name" value="Por_Secre_tail"/>
    <property type="match status" value="1"/>
</dbReference>
<keyword evidence="1 2" id="KW-0732">Signal</keyword>
<protein>
    <submittedName>
        <fullName evidence="4">T9SS type A sorting domain-containing protein</fullName>
    </submittedName>
</protein>
<organism evidence="4 5">
    <name type="scientific">Flavobacterium nakdongensis</name>
    <dbReference type="NCBI Taxonomy" id="3073563"/>
    <lineage>
        <taxon>Bacteria</taxon>
        <taxon>Pseudomonadati</taxon>
        <taxon>Bacteroidota</taxon>
        <taxon>Flavobacteriia</taxon>
        <taxon>Flavobacteriales</taxon>
        <taxon>Flavobacteriaceae</taxon>
        <taxon>Flavobacterium</taxon>
    </lineage>
</organism>
<feature type="signal peptide" evidence="2">
    <location>
        <begin position="1"/>
        <end position="18"/>
    </location>
</feature>